<gene>
    <name evidence="1" type="ORF">JET14_13190</name>
</gene>
<dbReference type="KEGG" id="mlut:JET14_13190"/>
<dbReference type="EMBL" id="CP066786">
    <property type="protein sequence ID" value="QQM29282.1"/>
    <property type="molecule type" value="Genomic_DNA"/>
</dbReference>
<protein>
    <recommendedName>
        <fullName evidence="3">DUF4376 domain-containing protein</fullName>
    </recommendedName>
</protein>
<dbReference type="Proteomes" id="UP000596083">
    <property type="component" value="Chromosome"/>
</dbReference>
<evidence type="ECO:0000313" key="2">
    <source>
        <dbReference type="Proteomes" id="UP000596083"/>
    </source>
</evidence>
<name>A0A7T7KK36_9HYPH</name>
<evidence type="ECO:0000313" key="1">
    <source>
        <dbReference type="EMBL" id="QQM29282.1"/>
    </source>
</evidence>
<organism evidence="1 2">
    <name type="scientific">Martelella lutilitoris</name>
    <dbReference type="NCBI Taxonomy" id="2583532"/>
    <lineage>
        <taxon>Bacteria</taxon>
        <taxon>Pseudomonadati</taxon>
        <taxon>Pseudomonadota</taxon>
        <taxon>Alphaproteobacteria</taxon>
        <taxon>Hyphomicrobiales</taxon>
        <taxon>Aurantimonadaceae</taxon>
        <taxon>Martelella</taxon>
    </lineage>
</organism>
<accession>A0A7T7KK36</accession>
<sequence length="186" mass="19313">MIYWSNAAGGFLDDRLIVGNLPEDAVAITTERHAELLAGQAEGKRIVADGTGTPNLADQPAADRAATCAYLSASVDAAAELERSKYITAGSGQAMAYIEKARQAAAYLAAEAPDEADYPLLVAEVGITGKTVANVATVVDTAYRDWIVIGGAIEAARLAGKKAIAEAEDAEAAQAAYDAIEWPEAE</sequence>
<proteinExistence type="predicted"/>
<reference evidence="1 2" key="1">
    <citation type="submission" date="2020-12" db="EMBL/GenBank/DDBJ databases">
        <authorList>
            <person name="Zheng R.K."/>
            <person name="Sun C.M."/>
        </authorList>
    </citation>
    <scope>NUCLEOTIDE SEQUENCE [LARGE SCALE GENOMIC DNA]</scope>
    <source>
        <strain evidence="1 2">ZRK001</strain>
    </source>
</reference>
<evidence type="ECO:0008006" key="3">
    <source>
        <dbReference type="Google" id="ProtNLM"/>
    </source>
</evidence>
<dbReference type="AlphaFoldDB" id="A0A7T7KK36"/>
<dbReference type="RefSeq" id="WP_200334104.1">
    <property type="nucleotide sequence ID" value="NZ_CP066786.1"/>
</dbReference>